<evidence type="ECO:0000313" key="3">
    <source>
        <dbReference type="Proteomes" id="UP000610966"/>
    </source>
</evidence>
<sequence length="160" mass="17929">MNEEEVDMAADDRAGRPEEFDLWRRMTLMVGQLNQSLERMLASECQISLPELMVLIELRYGHERGTRVQELSTAVGLDQSSMSRLVTRLENKGLTARVSCEHDRRGVYCTLTPAGTERGEQAEARCREELSGLLDAASFDDRWASLVARFRHTAAGAATP</sequence>
<dbReference type="RefSeq" id="WP_204019053.1">
    <property type="nucleotide sequence ID" value="NZ_BOOG01000090.1"/>
</dbReference>
<organism evidence="2 3">
    <name type="scientific">Sphaerimonospora thailandensis</name>
    <dbReference type="NCBI Taxonomy" id="795644"/>
    <lineage>
        <taxon>Bacteria</taxon>
        <taxon>Bacillati</taxon>
        <taxon>Actinomycetota</taxon>
        <taxon>Actinomycetes</taxon>
        <taxon>Streptosporangiales</taxon>
        <taxon>Streptosporangiaceae</taxon>
        <taxon>Sphaerimonospora</taxon>
    </lineage>
</organism>
<evidence type="ECO:0000259" key="1">
    <source>
        <dbReference type="PROSITE" id="PS50995"/>
    </source>
</evidence>
<name>A0A8J3W245_9ACTN</name>
<accession>A0A8J3W245</accession>
<dbReference type="SMART" id="SM00347">
    <property type="entry name" value="HTH_MARR"/>
    <property type="match status" value="1"/>
</dbReference>
<proteinExistence type="predicted"/>
<dbReference type="GO" id="GO:0006950">
    <property type="term" value="P:response to stress"/>
    <property type="evidence" value="ECO:0007669"/>
    <property type="project" value="TreeGrafter"/>
</dbReference>
<dbReference type="InterPro" id="IPR036388">
    <property type="entry name" value="WH-like_DNA-bd_sf"/>
</dbReference>
<keyword evidence="3" id="KW-1185">Reference proteome</keyword>
<protein>
    <submittedName>
        <fullName evidence="2">MarR family transcriptional regulator</fullName>
    </submittedName>
</protein>
<dbReference type="PROSITE" id="PS50995">
    <property type="entry name" value="HTH_MARR_2"/>
    <property type="match status" value="1"/>
</dbReference>
<dbReference type="SUPFAM" id="SSF46785">
    <property type="entry name" value="Winged helix' DNA-binding domain"/>
    <property type="match status" value="1"/>
</dbReference>
<dbReference type="AlphaFoldDB" id="A0A8J3W245"/>
<evidence type="ECO:0000313" key="2">
    <source>
        <dbReference type="EMBL" id="GIH73427.1"/>
    </source>
</evidence>
<dbReference type="PRINTS" id="PR00598">
    <property type="entry name" value="HTHMARR"/>
</dbReference>
<comment type="caution">
    <text evidence="2">The sequence shown here is derived from an EMBL/GenBank/DDBJ whole genome shotgun (WGS) entry which is preliminary data.</text>
</comment>
<dbReference type="Pfam" id="PF01047">
    <property type="entry name" value="MarR"/>
    <property type="match status" value="1"/>
</dbReference>
<dbReference type="Proteomes" id="UP000610966">
    <property type="component" value="Unassembled WGS sequence"/>
</dbReference>
<dbReference type="PANTHER" id="PTHR33164:SF99">
    <property type="entry name" value="MARR FAMILY REGULATORY PROTEIN"/>
    <property type="match status" value="1"/>
</dbReference>
<dbReference type="InterPro" id="IPR036390">
    <property type="entry name" value="WH_DNA-bd_sf"/>
</dbReference>
<feature type="domain" description="HTH marR-type" evidence="1">
    <location>
        <begin position="19"/>
        <end position="155"/>
    </location>
</feature>
<reference evidence="2" key="1">
    <citation type="submission" date="2021-01" db="EMBL/GenBank/DDBJ databases">
        <title>Whole genome shotgun sequence of Sphaerimonospora thailandensis NBRC 107569.</title>
        <authorList>
            <person name="Komaki H."/>
            <person name="Tamura T."/>
        </authorList>
    </citation>
    <scope>NUCLEOTIDE SEQUENCE</scope>
    <source>
        <strain evidence="2">NBRC 107569</strain>
    </source>
</reference>
<dbReference type="InterPro" id="IPR039422">
    <property type="entry name" value="MarR/SlyA-like"/>
</dbReference>
<dbReference type="InterPro" id="IPR000835">
    <property type="entry name" value="HTH_MarR-typ"/>
</dbReference>
<dbReference type="GO" id="GO:0003700">
    <property type="term" value="F:DNA-binding transcription factor activity"/>
    <property type="evidence" value="ECO:0007669"/>
    <property type="project" value="InterPro"/>
</dbReference>
<dbReference type="Gene3D" id="1.10.10.10">
    <property type="entry name" value="Winged helix-like DNA-binding domain superfamily/Winged helix DNA-binding domain"/>
    <property type="match status" value="1"/>
</dbReference>
<dbReference type="PANTHER" id="PTHR33164">
    <property type="entry name" value="TRANSCRIPTIONAL REGULATOR, MARR FAMILY"/>
    <property type="match status" value="1"/>
</dbReference>
<dbReference type="EMBL" id="BOOG01000090">
    <property type="protein sequence ID" value="GIH73427.1"/>
    <property type="molecule type" value="Genomic_DNA"/>
</dbReference>
<gene>
    <name evidence="2" type="ORF">Mth01_56800</name>
</gene>